<sequence length="159" mass="17728">MPTELPEDATPTPTPAELPDTLFLAPSRMRWIFTLIVSALIIALDVFLLVTRDAQLVWVLIVLFGIMGAMAAAQLIPGGAGLWLDRDGFTYRVLFFDRRRRWSEITAIGSGSAGLLQMVGYHKVGEPTTKPREVLPDTYGMQAYDLAMLMNRFRERALG</sequence>
<gene>
    <name evidence="2" type="ORF">ACFPFW_00185</name>
</gene>
<dbReference type="EMBL" id="JBHSJF010000001">
    <property type="protein sequence ID" value="MFC5066428.1"/>
    <property type="molecule type" value="Genomic_DNA"/>
</dbReference>
<feature type="transmembrane region" description="Helical" evidence="1">
    <location>
        <begin position="31"/>
        <end position="50"/>
    </location>
</feature>
<evidence type="ECO:0000256" key="1">
    <source>
        <dbReference type="SAM" id="Phobius"/>
    </source>
</evidence>
<reference evidence="3" key="1">
    <citation type="journal article" date="2019" name="Int. J. Syst. Evol. Microbiol.">
        <title>The Global Catalogue of Microorganisms (GCM) 10K type strain sequencing project: providing services to taxonomists for standard genome sequencing and annotation.</title>
        <authorList>
            <consortium name="The Broad Institute Genomics Platform"/>
            <consortium name="The Broad Institute Genome Sequencing Center for Infectious Disease"/>
            <person name="Wu L."/>
            <person name="Ma J."/>
        </authorList>
    </citation>
    <scope>NUCLEOTIDE SEQUENCE [LARGE SCALE GENOMIC DNA]</scope>
    <source>
        <strain evidence="3">CGMCC 1.16444</strain>
    </source>
</reference>
<keyword evidence="1" id="KW-1133">Transmembrane helix</keyword>
<evidence type="ECO:0000313" key="3">
    <source>
        <dbReference type="Proteomes" id="UP001595796"/>
    </source>
</evidence>
<protein>
    <recommendedName>
        <fullName evidence="4">PH domain-containing protein</fullName>
    </recommendedName>
</protein>
<feature type="transmembrane region" description="Helical" evidence="1">
    <location>
        <begin position="56"/>
        <end position="76"/>
    </location>
</feature>
<keyword evidence="1" id="KW-0812">Transmembrane</keyword>
<evidence type="ECO:0000313" key="2">
    <source>
        <dbReference type="EMBL" id="MFC5066428.1"/>
    </source>
</evidence>
<keyword evidence="1" id="KW-0472">Membrane</keyword>
<keyword evidence="3" id="KW-1185">Reference proteome</keyword>
<name>A0ABV9YUC4_9HYPH</name>
<organism evidence="2 3">
    <name type="scientific">Flaviflagellibacter deserti</name>
    <dbReference type="NCBI Taxonomy" id="2267266"/>
    <lineage>
        <taxon>Bacteria</taxon>
        <taxon>Pseudomonadati</taxon>
        <taxon>Pseudomonadota</taxon>
        <taxon>Alphaproteobacteria</taxon>
        <taxon>Hyphomicrobiales</taxon>
        <taxon>Flaviflagellibacter</taxon>
    </lineage>
</organism>
<evidence type="ECO:0008006" key="4">
    <source>
        <dbReference type="Google" id="ProtNLM"/>
    </source>
</evidence>
<proteinExistence type="predicted"/>
<dbReference type="Proteomes" id="UP001595796">
    <property type="component" value="Unassembled WGS sequence"/>
</dbReference>
<comment type="caution">
    <text evidence="2">The sequence shown here is derived from an EMBL/GenBank/DDBJ whole genome shotgun (WGS) entry which is preliminary data.</text>
</comment>
<dbReference type="RefSeq" id="WP_114955226.1">
    <property type="nucleotide sequence ID" value="NZ_JBHSJF010000001.1"/>
</dbReference>
<accession>A0ABV9YUC4</accession>